<dbReference type="PANTHER" id="PTHR30319:SF1">
    <property type="entry name" value="TRANSCRIPTIONAL REPRESSOR PAAX"/>
    <property type="match status" value="1"/>
</dbReference>
<feature type="domain" description="Transcriptional repressor PaaX-like C-terminal" evidence="2">
    <location>
        <begin position="194"/>
        <end position="276"/>
    </location>
</feature>
<sequence>MTTTRRPQSPGSATPSVEVPTRTLVYGLVRRDGTVHAGELYAVAEILGMSDQQVRLCIGRLTDEGRFTREGRGRKAVLRATAGVTNSPALTAGFVRHAFRQDRGLQPWDGLWHLVAFAVPESARAARDGLREAILRLGGAPLHNGLYVSAHPWEDLVETEAHRLGLAPALTHLTCTHLRMGDEHDPRALAASLWPLQEIAAGYERLAEVARPRLRRVTGPEPLTRAELLAIEIELAAELTRAMDPDPLLPPELLPADWPGGRARAAVADCWTALRDRDGRDRPDGEAPPVRLFELYDEAAEAADP</sequence>
<dbReference type="EMBL" id="BDCX01000021">
    <property type="protein sequence ID" value="GAT71087.1"/>
    <property type="molecule type" value="Genomic_DNA"/>
</dbReference>
<keyword evidence="5" id="KW-1185">Reference proteome</keyword>
<dbReference type="Pfam" id="PF08223">
    <property type="entry name" value="PaaX_C"/>
    <property type="match status" value="1"/>
</dbReference>
<dbReference type="PIRSF" id="PIRSF020623">
    <property type="entry name" value="PaaX"/>
    <property type="match status" value="1"/>
</dbReference>
<dbReference type="PANTHER" id="PTHR30319">
    <property type="entry name" value="PHENYLACETIC ACID REGULATOR-RELATED TRANSCRIPTIONAL REPRESSOR"/>
    <property type="match status" value="1"/>
</dbReference>
<feature type="region of interest" description="Disordered" evidence="1">
    <location>
        <begin position="275"/>
        <end position="305"/>
    </location>
</feature>
<dbReference type="Proteomes" id="UP000077701">
    <property type="component" value="Unassembled WGS sequence"/>
</dbReference>
<reference evidence="4 5" key="1">
    <citation type="journal article" date="2016" name="Genome Announc.">
        <title>Draft Genome Sequence of Planomonospora sphaerica JCM9374, a Rare Actinomycete.</title>
        <authorList>
            <person name="Dohra H."/>
            <person name="Suzuki T."/>
            <person name="Inoue Y."/>
            <person name="Kodani S."/>
        </authorList>
    </citation>
    <scope>NUCLEOTIDE SEQUENCE [LARGE SCALE GENOMIC DNA]</scope>
    <source>
        <strain evidence="4 5">JCM 9374</strain>
    </source>
</reference>
<evidence type="ECO:0000313" key="5">
    <source>
        <dbReference type="Proteomes" id="UP000077701"/>
    </source>
</evidence>
<feature type="domain" description="Transcriptional repressor PaaX-like central Cas2-like" evidence="3">
    <location>
        <begin position="106"/>
        <end position="183"/>
    </location>
</feature>
<proteinExistence type="predicted"/>
<gene>
    <name evidence="4" type="ORF">PS9374_06778</name>
</gene>
<evidence type="ECO:0000259" key="2">
    <source>
        <dbReference type="Pfam" id="PF08223"/>
    </source>
</evidence>
<accession>A0A161LNN6</accession>
<feature type="compositionally biased region" description="Basic and acidic residues" evidence="1">
    <location>
        <begin position="275"/>
        <end position="285"/>
    </location>
</feature>
<dbReference type="GO" id="GO:0006351">
    <property type="term" value="P:DNA-templated transcription"/>
    <property type="evidence" value="ECO:0007669"/>
    <property type="project" value="InterPro"/>
</dbReference>
<dbReference type="InterPro" id="IPR011965">
    <property type="entry name" value="PaaX_trns_reg"/>
</dbReference>
<organism evidence="4 5">
    <name type="scientific">Planomonospora sphaerica</name>
    <dbReference type="NCBI Taxonomy" id="161355"/>
    <lineage>
        <taxon>Bacteria</taxon>
        <taxon>Bacillati</taxon>
        <taxon>Actinomycetota</taxon>
        <taxon>Actinomycetes</taxon>
        <taxon>Streptosporangiales</taxon>
        <taxon>Streptosporangiaceae</taxon>
        <taxon>Planomonospora</taxon>
    </lineage>
</organism>
<evidence type="ECO:0000259" key="3">
    <source>
        <dbReference type="Pfam" id="PF20803"/>
    </source>
</evidence>
<protein>
    <submittedName>
        <fullName evidence="4">Repressor</fullName>
    </submittedName>
</protein>
<dbReference type="InterPro" id="IPR036388">
    <property type="entry name" value="WH-like_DNA-bd_sf"/>
</dbReference>
<reference evidence="5" key="2">
    <citation type="submission" date="2016-04" db="EMBL/GenBank/DDBJ databases">
        <title>Planomonospora sphaerica JCM9374 whole genome shotgun sequence.</title>
        <authorList>
            <person name="Suzuki T."/>
            <person name="Dohra H."/>
            <person name="Kodani S."/>
        </authorList>
    </citation>
    <scope>NUCLEOTIDE SEQUENCE [LARGE SCALE GENOMIC DNA]</scope>
    <source>
        <strain evidence="5">JCM 9374</strain>
    </source>
</reference>
<dbReference type="RefSeq" id="WP_068903905.1">
    <property type="nucleotide sequence ID" value="NZ_BDCX01000021.1"/>
</dbReference>
<dbReference type="STRING" id="161355.PS9374_06778"/>
<dbReference type="InterPro" id="IPR013225">
    <property type="entry name" value="PaaX_C"/>
</dbReference>
<evidence type="ECO:0000313" key="4">
    <source>
        <dbReference type="EMBL" id="GAT71087.1"/>
    </source>
</evidence>
<comment type="caution">
    <text evidence="4">The sequence shown here is derived from an EMBL/GenBank/DDBJ whole genome shotgun (WGS) entry which is preliminary data.</text>
</comment>
<dbReference type="Gene3D" id="3.30.70.2650">
    <property type="match status" value="1"/>
</dbReference>
<evidence type="ECO:0000256" key="1">
    <source>
        <dbReference type="SAM" id="MobiDB-lite"/>
    </source>
</evidence>
<dbReference type="InterPro" id="IPR048846">
    <property type="entry name" value="PaaX-like_central"/>
</dbReference>
<feature type="compositionally biased region" description="Acidic residues" evidence="1">
    <location>
        <begin position="295"/>
        <end position="305"/>
    </location>
</feature>
<name>A0A161LNN6_9ACTN</name>
<dbReference type="AlphaFoldDB" id="A0A161LNN6"/>
<dbReference type="OrthoDB" id="2270427at2"/>
<dbReference type="Pfam" id="PF20803">
    <property type="entry name" value="PaaX_M"/>
    <property type="match status" value="1"/>
</dbReference>
<dbReference type="Gene3D" id="1.10.10.10">
    <property type="entry name" value="Winged helix-like DNA-binding domain superfamily/Winged helix DNA-binding domain"/>
    <property type="match status" value="1"/>
</dbReference>
<dbReference type="Gene3D" id="1.20.58.1460">
    <property type="match status" value="1"/>
</dbReference>